<dbReference type="SUPFAM" id="SSF159065">
    <property type="entry name" value="Dom34/Pelota N-terminal domain-like"/>
    <property type="match status" value="1"/>
</dbReference>
<dbReference type="EMBL" id="HE797103">
    <property type="protein sequence ID" value="CCM03147.1"/>
    <property type="molecule type" value="Genomic_DNA"/>
</dbReference>
<evidence type="ECO:0000256" key="6">
    <source>
        <dbReference type="SAM" id="MobiDB-lite"/>
    </source>
</evidence>
<dbReference type="InterPro" id="IPR005141">
    <property type="entry name" value="eRF1_2"/>
</dbReference>
<dbReference type="InterPro" id="IPR058547">
    <property type="entry name" value="Pelota_N"/>
</dbReference>
<dbReference type="InterPro" id="IPR005142">
    <property type="entry name" value="eRF1_3"/>
</dbReference>
<reference evidence="8 9" key="1">
    <citation type="journal article" date="2012" name="Appl. Environ. Microbiol.">
        <title>Short-read sequencing for genomic analysis of the brown rot fungus Fibroporia radiculosa.</title>
        <authorList>
            <person name="Tang J.D."/>
            <person name="Perkins A.D."/>
            <person name="Sonstegard T.S."/>
            <person name="Schroeder S.G."/>
            <person name="Burgess S.C."/>
            <person name="Diehl S.V."/>
        </authorList>
    </citation>
    <scope>NUCLEOTIDE SEQUENCE [LARGE SCALE GENOMIC DNA]</scope>
    <source>
        <strain evidence="8 9">TFFH 294</strain>
    </source>
</reference>
<dbReference type="Pfam" id="PF03464">
    <property type="entry name" value="eRF1_2"/>
    <property type="match status" value="1"/>
</dbReference>
<dbReference type="SMART" id="SM01194">
    <property type="entry name" value="eRF1_1"/>
    <property type="match status" value="1"/>
</dbReference>
<dbReference type="InterPro" id="IPR042226">
    <property type="entry name" value="eFR1_2_sf"/>
</dbReference>
<dbReference type="GO" id="GO:0070481">
    <property type="term" value="P:nuclear-transcribed mRNA catabolic process, non-stop decay"/>
    <property type="evidence" value="ECO:0007669"/>
    <property type="project" value="InterPro"/>
</dbReference>
<name>J4HX84_9APHY</name>
<dbReference type="GO" id="GO:0005737">
    <property type="term" value="C:cytoplasm"/>
    <property type="evidence" value="ECO:0007669"/>
    <property type="project" value="UniProtKB-SubCell"/>
</dbReference>
<dbReference type="GO" id="GO:0070966">
    <property type="term" value="P:nuclear-transcribed mRNA catabolic process, no-go decay"/>
    <property type="evidence" value="ECO:0007669"/>
    <property type="project" value="InterPro"/>
</dbReference>
<comment type="cofactor">
    <cofactor evidence="1">
        <name>a divalent metal cation</name>
        <dbReference type="ChEBI" id="CHEBI:60240"/>
    </cofactor>
</comment>
<dbReference type="InParanoid" id="J4HX84"/>
<dbReference type="AlphaFoldDB" id="J4HX84"/>
<dbReference type="InterPro" id="IPR005140">
    <property type="entry name" value="eRF1_Pelota-like_N"/>
</dbReference>
<organism evidence="8 9">
    <name type="scientific">Fibroporia radiculosa</name>
    <dbReference type="NCBI Taxonomy" id="599839"/>
    <lineage>
        <taxon>Eukaryota</taxon>
        <taxon>Fungi</taxon>
        <taxon>Dikarya</taxon>
        <taxon>Basidiomycota</taxon>
        <taxon>Agaricomycotina</taxon>
        <taxon>Agaricomycetes</taxon>
        <taxon>Polyporales</taxon>
        <taxon>Fibroporiaceae</taxon>
        <taxon>Fibroporia</taxon>
    </lineage>
</organism>
<dbReference type="SUPFAM" id="SSF55315">
    <property type="entry name" value="L30e-like"/>
    <property type="match status" value="1"/>
</dbReference>
<keyword evidence="4" id="KW-0963">Cytoplasm</keyword>
<dbReference type="HOGENOM" id="CLU_023334_3_1_1"/>
<evidence type="ECO:0000256" key="4">
    <source>
        <dbReference type="ARBA" id="ARBA00022490"/>
    </source>
</evidence>
<gene>
    <name evidence="8" type="ORF">FIBRA_05269</name>
</gene>
<evidence type="ECO:0000313" key="9">
    <source>
        <dbReference type="Proteomes" id="UP000006352"/>
    </source>
</evidence>
<dbReference type="GO" id="GO:0032790">
    <property type="term" value="P:ribosome disassembly"/>
    <property type="evidence" value="ECO:0007669"/>
    <property type="project" value="TreeGrafter"/>
</dbReference>
<dbReference type="GO" id="GO:0071025">
    <property type="term" value="P:RNA surveillance"/>
    <property type="evidence" value="ECO:0007669"/>
    <property type="project" value="InterPro"/>
</dbReference>
<evidence type="ECO:0000313" key="8">
    <source>
        <dbReference type="EMBL" id="CCM03147.1"/>
    </source>
</evidence>
<dbReference type="Pfam" id="PF03465">
    <property type="entry name" value="eRF1_3"/>
    <property type="match status" value="1"/>
</dbReference>
<feature type="compositionally biased region" description="Low complexity" evidence="6">
    <location>
        <begin position="75"/>
        <end position="91"/>
    </location>
</feature>
<dbReference type="OrthoDB" id="10249111at2759"/>
<dbReference type="InterPro" id="IPR029064">
    <property type="entry name" value="Ribosomal_eL30-like_sf"/>
</dbReference>
<feature type="compositionally biased region" description="Basic and acidic residues" evidence="6">
    <location>
        <begin position="403"/>
        <end position="416"/>
    </location>
</feature>
<evidence type="ECO:0000259" key="7">
    <source>
        <dbReference type="SMART" id="SM01194"/>
    </source>
</evidence>
<dbReference type="FunCoup" id="J4HX84">
    <property type="interactions" value="417"/>
</dbReference>
<dbReference type="SUPFAM" id="SSF53137">
    <property type="entry name" value="Translational machinery components"/>
    <property type="match status" value="1"/>
</dbReference>
<dbReference type="Pfam" id="PF26356">
    <property type="entry name" value="Pelota_N"/>
    <property type="match status" value="1"/>
</dbReference>
<dbReference type="FunFam" id="2.30.30.870:FF:000001">
    <property type="entry name" value="Protein pelota homolog"/>
    <property type="match status" value="1"/>
</dbReference>
<evidence type="ECO:0000256" key="1">
    <source>
        <dbReference type="ARBA" id="ARBA00001968"/>
    </source>
</evidence>
<feature type="region of interest" description="Disordered" evidence="6">
    <location>
        <begin position="400"/>
        <end position="422"/>
    </location>
</feature>
<dbReference type="PANTHER" id="PTHR10853">
    <property type="entry name" value="PELOTA"/>
    <property type="match status" value="1"/>
</dbReference>
<dbReference type="GO" id="GO:0070651">
    <property type="term" value="P:nonfunctional rRNA decay"/>
    <property type="evidence" value="ECO:0007669"/>
    <property type="project" value="TreeGrafter"/>
</dbReference>
<dbReference type="FunFam" id="3.30.1330.30:FF:000008">
    <property type="entry name" value="Protein pelota homolog"/>
    <property type="match status" value="1"/>
</dbReference>
<dbReference type="RefSeq" id="XP_012182430.1">
    <property type="nucleotide sequence ID" value="XM_012327040.1"/>
</dbReference>
<comment type="subcellular location">
    <subcellularLocation>
        <location evidence="2">Cytoplasm</location>
    </subcellularLocation>
</comment>
<keyword evidence="9" id="KW-1185">Reference proteome</keyword>
<protein>
    <recommendedName>
        <fullName evidence="7">eRF1/Pelota-like N-terminal domain-containing protein</fullName>
    </recommendedName>
</protein>
<comment type="similarity">
    <text evidence="3">Belongs to the eukaryotic release factor 1 family. Pelota subfamily.</text>
</comment>
<feature type="region of interest" description="Disordered" evidence="6">
    <location>
        <begin position="75"/>
        <end position="100"/>
    </location>
</feature>
<dbReference type="Proteomes" id="UP000006352">
    <property type="component" value="Unassembled WGS sequence"/>
</dbReference>
<accession>J4HX84</accession>
<dbReference type="Gene3D" id="2.30.30.870">
    <property type="entry name" value="Pelota, domain A"/>
    <property type="match status" value="1"/>
</dbReference>
<dbReference type="STRING" id="599839.J4HX84"/>
<dbReference type="InterPro" id="IPR038069">
    <property type="entry name" value="Pelota/DOM34_N"/>
</dbReference>
<keyword evidence="5" id="KW-0479">Metal-binding</keyword>
<dbReference type="Gene3D" id="3.30.1330.30">
    <property type="match status" value="1"/>
</dbReference>
<dbReference type="Gene3D" id="3.30.420.60">
    <property type="entry name" value="eRF1 domain 2"/>
    <property type="match status" value="1"/>
</dbReference>
<proteinExistence type="inferred from homology"/>
<dbReference type="GeneID" id="24098058"/>
<evidence type="ECO:0000256" key="2">
    <source>
        <dbReference type="ARBA" id="ARBA00004496"/>
    </source>
</evidence>
<dbReference type="GO" id="GO:0046872">
    <property type="term" value="F:metal ion binding"/>
    <property type="evidence" value="ECO:0007669"/>
    <property type="project" value="UniProtKB-KW"/>
</dbReference>
<evidence type="ECO:0000256" key="5">
    <source>
        <dbReference type="ARBA" id="ARBA00022723"/>
    </source>
</evidence>
<feature type="domain" description="eRF1/Pelota-like N-terminal" evidence="7">
    <location>
        <begin position="1"/>
        <end position="151"/>
    </location>
</feature>
<evidence type="ECO:0000256" key="3">
    <source>
        <dbReference type="ARBA" id="ARBA00009504"/>
    </source>
</evidence>
<dbReference type="PANTHER" id="PTHR10853:SF0">
    <property type="entry name" value="PROTEIN PELOTA HOMOLOG"/>
    <property type="match status" value="1"/>
</dbReference>
<sequence length="422" mass="46491">MKLIGKYIDKDGSGHVTLRPEDDEDMWHLYNLIQEGDEVRAPAIRRVQNVSATGSTESHRVRLNLTLTVTRVTWSPSTSASGDATTSADSSNMSQNSTASLQISGRVSSENQHVKMGAFHTLDVEANRDVRIVKSDGWDSIALGRVKESCVPGRGAEVGAVVCGEGTAIFCLLSEHMTVVLQRLEVPIPRKIATGSSAHEKGLQRFYTALYASFLRHIPYSAPSLRAIVIASPGWVRDAVFDFIMAEASRTGNKTLMSTRNKFLRVHVNSPHVHSLVEVLKSPEIVSQLKETKFAREGIMLDRFFKMLGADEMRAWYGPDHVSLAADRGAIGTLLISDELFRASDPVLRKKYVTLVESVRQRGGEVLIFSSMHESGQQLNQLTGIAAILTYPLDVEVVEAEEREAKEEEERRKADDGDGAGE</sequence>
<dbReference type="InterPro" id="IPR004405">
    <property type="entry name" value="TF_pelota"/>
</dbReference>